<proteinExistence type="predicted"/>
<organism evidence="2 3">
    <name type="scientific">Sphingopyxis flava</name>
    <dbReference type="NCBI Taxonomy" id="1507287"/>
    <lineage>
        <taxon>Bacteria</taxon>
        <taxon>Pseudomonadati</taxon>
        <taxon>Pseudomonadota</taxon>
        <taxon>Alphaproteobacteria</taxon>
        <taxon>Sphingomonadales</taxon>
        <taxon>Sphingomonadaceae</taxon>
        <taxon>Sphingopyxis</taxon>
    </lineage>
</organism>
<evidence type="ECO:0000313" key="2">
    <source>
        <dbReference type="EMBL" id="SKB71012.1"/>
    </source>
</evidence>
<evidence type="ECO:0000256" key="1">
    <source>
        <dbReference type="SAM" id="Phobius"/>
    </source>
</evidence>
<reference evidence="3" key="1">
    <citation type="submission" date="2017-02" db="EMBL/GenBank/DDBJ databases">
        <authorList>
            <person name="Varghese N."/>
            <person name="Submissions S."/>
        </authorList>
    </citation>
    <scope>NUCLEOTIDE SEQUENCE [LARGE SCALE GENOMIC DNA]</scope>
    <source>
        <strain evidence="3">R11H</strain>
    </source>
</reference>
<dbReference type="AlphaFoldDB" id="A0A1T5DH20"/>
<dbReference type="OrthoDB" id="17075at165697"/>
<feature type="transmembrane region" description="Helical" evidence="1">
    <location>
        <begin position="45"/>
        <end position="69"/>
    </location>
</feature>
<keyword evidence="3" id="KW-1185">Reference proteome</keyword>
<keyword evidence="1" id="KW-0472">Membrane</keyword>
<name>A0A1T5DH20_9SPHN</name>
<sequence length="91" mass="9902">MDRYPSARSLSSNIAERLLLGIWGATSLGSVIIFAQIIVRHAEDARAILSSAGLALICCSLFAVAAFGLRRRRLKCLAARDKFIASLARLR</sequence>
<dbReference type="Proteomes" id="UP000190044">
    <property type="component" value="Unassembled WGS sequence"/>
</dbReference>
<evidence type="ECO:0000313" key="3">
    <source>
        <dbReference type="Proteomes" id="UP000190044"/>
    </source>
</evidence>
<dbReference type="EMBL" id="FUYP01000014">
    <property type="protein sequence ID" value="SKB71012.1"/>
    <property type="molecule type" value="Genomic_DNA"/>
</dbReference>
<accession>A0A1T5DH20</accession>
<protein>
    <submittedName>
        <fullName evidence="2">Uncharacterized protein</fullName>
    </submittedName>
</protein>
<keyword evidence="1" id="KW-0812">Transmembrane</keyword>
<gene>
    <name evidence="2" type="ORF">SAMN06295937_101489</name>
</gene>
<dbReference type="RefSeq" id="WP_079639060.1">
    <property type="nucleotide sequence ID" value="NZ_FUYP01000014.1"/>
</dbReference>
<keyword evidence="1" id="KW-1133">Transmembrane helix</keyword>
<feature type="transmembrane region" description="Helical" evidence="1">
    <location>
        <begin position="20"/>
        <end position="39"/>
    </location>
</feature>